<accession>A0A381P7Q9</accession>
<feature type="transmembrane region" description="Helical" evidence="5">
    <location>
        <begin position="282"/>
        <end position="301"/>
    </location>
</feature>
<evidence type="ECO:0000256" key="5">
    <source>
        <dbReference type="SAM" id="Phobius"/>
    </source>
</evidence>
<evidence type="ECO:0000259" key="6">
    <source>
        <dbReference type="Pfam" id="PF00361"/>
    </source>
</evidence>
<dbReference type="GO" id="GO:0008137">
    <property type="term" value="F:NADH dehydrogenase (ubiquinone) activity"/>
    <property type="evidence" value="ECO:0007669"/>
    <property type="project" value="InterPro"/>
</dbReference>
<keyword evidence="4 5" id="KW-0472">Membrane</keyword>
<dbReference type="InterPro" id="IPR010096">
    <property type="entry name" value="NADH-Q_OxRdtase_suN/2"/>
</dbReference>
<feature type="transmembrane region" description="Helical" evidence="5">
    <location>
        <begin position="212"/>
        <end position="237"/>
    </location>
</feature>
<dbReference type="GO" id="GO:0042773">
    <property type="term" value="P:ATP synthesis coupled electron transport"/>
    <property type="evidence" value="ECO:0007669"/>
    <property type="project" value="InterPro"/>
</dbReference>
<gene>
    <name evidence="7" type="ORF">METZ01_LOCUS15153</name>
</gene>
<feature type="non-terminal residue" evidence="7">
    <location>
        <position position="1"/>
    </location>
</feature>
<feature type="transmembrane region" description="Helical" evidence="5">
    <location>
        <begin position="82"/>
        <end position="101"/>
    </location>
</feature>
<evidence type="ECO:0000256" key="1">
    <source>
        <dbReference type="ARBA" id="ARBA00004141"/>
    </source>
</evidence>
<dbReference type="Pfam" id="PF00361">
    <property type="entry name" value="Proton_antipo_M"/>
    <property type="match status" value="1"/>
</dbReference>
<feature type="transmembrane region" description="Helical" evidence="5">
    <location>
        <begin position="169"/>
        <end position="192"/>
    </location>
</feature>
<keyword evidence="2 5" id="KW-0812">Transmembrane</keyword>
<dbReference type="PANTHER" id="PTHR22773">
    <property type="entry name" value="NADH DEHYDROGENASE"/>
    <property type="match status" value="1"/>
</dbReference>
<comment type="subcellular location">
    <subcellularLocation>
        <location evidence="1">Membrane</location>
        <topology evidence="1">Multi-pass membrane protein</topology>
    </subcellularLocation>
</comment>
<feature type="transmembrane region" description="Helical" evidence="5">
    <location>
        <begin position="113"/>
        <end position="130"/>
    </location>
</feature>
<dbReference type="EMBL" id="UINC01000861">
    <property type="protein sequence ID" value="SUZ62299.1"/>
    <property type="molecule type" value="Genomic_DNA"/>
</dbReference>
<dbReference type="GO" id="GO:0016020">
    <property type="term" value="C:membrane"/>
    <property type="evidence" value="ECO:0007669"/>
    <property type="project" value="UniProtKB-SubCell"/>
</dbReference>
<organism evidence="7">
    <name type="scientific">marine metagenome</name>
    <dbReference type="NCBI Taxonomy" id="408172"/>
    <lineage>
        <taxon>unclassified sequences</taxon>
        <taxon>metagenomes</taxon>
        <taxon>ecological metagenomes</taxon>
    </lineage>
</organism>
<evidence type="ECO:0000256" key="2">
    <source>
        <dbReference type="ARBA" id="ARBA00022692"/>
    </source>
</evidence>
<reference evidence="7" key="1">
    <citation type="submission" date="2018-05" db="EMBL/GenBank/DDBJ databases">
        <authorList>
            <person name="Lanie J.A."/>
            <person name="Ng W.-L."/>
            <person name="Kazmierczak K.M."/>
            <person name="Andrzejewski T.M."/>
            <person name="Davidsen T.M."/>
            <person name="Wayne K.J."/>
            <person name="Tettelin H."/>
            <person name="Glass J.I."/>
            <person name="Rusch D."/>
            <person name="Podicherti R."/>
            <person name="Tsui H.-C.T."/>
            <person name="Winkler M.E."/>
        </authorList>
    </citation>
    <scope>NUCLEOTIDE SEQUENCE</scope>
</reference>
<dbReference type="AlphaFoldDB" id="A0A381P7Q9"/>
<feature type="transmembrane region" description="Helical" evidence="5">
    <location>
        <begin position="412"/>
        <end position="435"/>
    </location>
</feature>
<dbReference type="InterPro" id="IPR001750">
    <property type="entry name" value="ND/Mrp_TM"/>
</dbReference>
<dbReference type="HAMAP" id="MF_00445">
    <property type="entry name" value="NDH1_NuoN_1"/>
    <property type="match status" value="1"/>
</dbReference>
<feature type="transmembrane region" description="Helical" evidence="5">
    <location>
        <begin position="249"/>
        <end position="270"/>
    </location>
</feature>
<dbReference type="NCBIfam" id="TIGR01770">
    <property type="entry name" value="NDH_I_N"/>
    <property type="match status" value="1"/>
</dbReference>
<feature type="transmembrane region" description="Helical" evidence="5">
    <location>
        <begin position="12"/>
        <end position="33"/>
    </location>
</feature>
<proteinExistence type="inferred from homology"/>
<feature type="transmembrane region" description="Helical" evidence="5">
    <location>
        <begin position="136"/>
        <end position="157"/>
    </location>
</feature>
<evidence type="ECO:0000313" key="7">
    <source>
        <dbReference type="EMBL" id="SUZ62299.1"/>
    </source>
</evidence>
<feature type="transmembrane region" description="Helical" evidence="5">
    <location>
        <begin position="456"/>
        <end position="475"/>
    </location>
</feature>
<feature type="transmembrane region" description="Helical" evidence="5">
    <location>
        <begin position="40"/>
        <end position="62"/>
    </location>
</feature>
<keyword evidence="3 5" id="KW-1133">Transmembrane helix</keyword>
<name>A0A381P7Q9_9ZZZZ</name>
<feature type="transmembrane region" description="Helical" evidence="5">
    <location>
        <begin position="308"/>
        <end position="327"/>
    </location>
</feature>
<evidence type="ECO:0000256" key="3">
    <source>
        <dbReference type="ARBA" id="ARBA00022989"/>
    </source>
</evidence>
<sequence length="493" mass="50685">VLAVPTPEVVWWGLIPVIVLSGSALLMLTAASLPWRMPAWLASTWTVAAGIAVVVAVFPMWARIQDDGPLAFLGSAVAVDGSTLFVTATLAVAVVATALLGRAYLEREDLPGVEFYVLLLLSAAGGVVMVSANDLIVLFLGLEVLSIAVYVLAAMHLRRVESQEAAIKYFVLGAFSSAFLLYGIALVYGATGSTSLVRINAHLASTVLVQDAMLLTGFALVLVGFGFKVAAVPFHAWTPDVYQGAPTPVVAWMAAGVKAAAFTALLRTFVLSFGAYSGDWRPAVAVMAGVTVVGGATVAVVQTDVKRMLAYSSIAHGGFILTGVQAADDRGTSAVLVYLGVYTLLAVGSFAVLSAMGGVGDTGHRLDDYRGLARRQPLLAAAFTVLLLGQAGIPFTGGFVAKLGVIAAAVNVGSYAVAAAAMLGAAIAAFVYLRLLVAMYLDDDQAADTHPVVVPVGARMVIGLAAAGVLFVGLVPGPLVDLSRDAIPVLVGG</sequence>
<feature type="transmembrane region" description="Helical" evidence="5">
    <location>
        <begin position="378"/>
        <end position="400"/>
    </location>
</feature>
<protein>
    <recommendedName>
        <fullName evidence="6">NADH:quinone oxidoreductase/Mrp antiporter transmembrane domain-containing protein</fullName>
    </recommendedName>
</protein>
<feature type="transmembrane region" description="Helical" evidence="5">
    <location>
        <begin position="333"/>
        <end position="357"/>
    </location>
</feature>
<evidence type="ECO:0000256" key="4">
    <source>
        <dbReference type="ARBA" id="ARBA00023136"/>
    </source>
</evidence>
<feature type="domain" description="NADH:quinone oxidoreductase/Mrp antiporter transmembrane" evidence="6">
    <location>
        <begin position="132"/>
        <end position="427"/>
    </location>
</feature>